<dbReference type="InterPro" id="IPR029058">
    <property type="entry name" value="AB_hydrolase_fold"/>
</dbReference>
<evidence type="ECO:0000259" key="3">
    <source>
        <dbReference type="Pfam" id="PF00561"/>
    </source>
</evidence>
<keyword evidence="2 4" id="KW-0378">Hydrolase</keyword>
<dbReference type="PRINTS" id="PR00111">
    <property type="entry name" value="ABHYDROLASE"/>
</dbReference>
<dbReference type="EMBL" id="JAUMIS010000002">
    <property type="protein sequence ID" value="MDO3722345.1"/>
    <property type="molecule type" value="Genomic_DNA"/>
</dbReference>
<organism evidence="4 5">
    <name type="scientific">Marinobacter suaedae</name>
    <dbReference type="NCBI Taxonomy" id="3057675"/>
    <lineage>
        <taxon>Bacteria</taxon>
        <taxon>Pseudomonadati</taxon>
        <taxon>Pseudomonadota</taxon>
        <taxon>Gammaproteobacteria</taxon>
        <taxon>Pseudomonadales</taxon>
        <taxon>Marinobacteraceae</taxon>
        <taxon>Marinobacter</taxon>
    </lineage>
</organism>
<evidence type="ECO:0000256" key="2">
    <source>
        <dbReference type="ARBA" id="ARBA00022801"/>
    </source>
</evidence>
<comment type="caution">
    <text evidence="4">The sequence shown here is derived from an EMBL/GenBank/DDBJ whole genome shotgun (WGS) entry which is preliminary data.</text>
</comment>
<dbReference type="SUPFAM" id="SSF53474">
    <property type="entry name" value="alpha/beta-Hydrolases"/>
    <property type="match status" value="1"/>
</dbReference>
<name>A0ABT8W280_9GAMM</name>
<proteinExistence type="inferred from homology"/>
<dbReference type="PANTHER" id="PTHR43798:SF14">
    <property type="entry name" value="SERINE HYDROLASE-LIKE PROTEIN DDB_G0286239"/>
    <property type="match status" value="1"/>
</dbReference>
<accession>A0ABT8W280</accession>
<feature type="domain" description="AB hydrolase-1" evidence="3">
    <location>
        <begin position="46"/>
        <end position="291"/>
    </location>
</feature>
<dbReference type="RefSeq" id="WP_302910045.1">
    <property type="nucleotide sequence ID" value="NZ_JAUMIS010000002.1"/>
</dbReference>
<dbReference type="GO" id="GO:0016787">
    <property type="term" value="F:hydrolase activity"/>
    <property type="evidence" value="ECO:0007669"/>
    <property type="project" value="UniProtKB-KW"/>
</dbReference>
<comment type="similarity">
    <text evidence="1">Belongs to the AB hydrolase superfamily.</text>
</comment>
<reference evidence="4" key="1">
    <citation type="submission" date="2023-07" db="EMBL/GenBank/DDBJ databases">
        <title>Marinobacter sp. chi1 genome sequencing and assembly.</title>
        <authorList>
            <person name="Park S."/>
        </authorList>
    </citation>
    <scope>NUCLEOTIDE SEQUENCE</scope>
    <source>
        <strain evidence="4">Chi1</strain>
    </source>
</reference>
<dbReference type="InterPro" id="IPR000073">
    <property type="entry name" value="AB_hydrolase_1"/>
</dbReference>
<dbReference type="PANTHER" id="PTHR43798">
    <property type="entry name" value="MONOACYLGLYCEROL LIPASE"/>
    <property type="match status" value="1"/>
</dbReference>
<dbReference type="Proteomes" id="UP001168640">
    <property type="component" value="Unassembled WGS sequence"/>
</dbReference>
<evidence type="ECO:0000256" key="1">
    <source>
        <dbReference type="ARBA" id="ARBA00008645"/>
    </source>
</evidence>
<sequence>MNAIETSPDIVATEAGAFEDRWPLQSITLAGKTWPARSNCDLSSIPVVMVHGWLDNCLSFSRLAPELSVNRTLHGVDLAGHGLSGSRPSGQSYLLMDYVVDLAEMLESHIVSGAGQSIDLVGHSLGGAICALYAAAVPERVRKLVMIDSLGALSRPSDQTASQLRKAIDKRLGGSRKPTVYADIKTAARVRSGGFIPLSQQSAEILTERNLKPRDGGFVWRTDSRLRHPSPLMMTEKQVQETLRAIQCPTLFIKAEQGLLATRKGLENREAAVAHLKTVRVPGGHHCHLDGDIRPVSQSIKTFLSDD</sequence>
<gene>
    <name evidence="4" type="ORF">QVZ43_11485</name>
</gene>
<dbReference type="Gene3D" id="3.40.50.1820">
    <property type="entry name" value="alpha/beta hydrolase"/>
    <property type="match status" value="1"/>
</dbReference>
<dbReference type="Pfam" id="PF00561">
    <property type="entry name" value="Abhydrolase_1"/>
    <property type="match status" value="1"/>
</dbReference>
<dbReference type="InterPro" id="IPR050266">
    <property type="entry name" value="AB_hydrolase_sf"/>
</dbReference>
<evidence type="ECO:0000313" key="5">
    <source>
        <dbReference type="Proteomes" id="UP001168640"/>
    </source>
</evidence>
<keyword evidence="5" id="KW-1185">Reference proteome</keyword>
<protein>
    <submittedName>
        <fullName evidence="4">Alpha/beta hydrolase</fullName>
    </submittedName>
</protein>
<evidence type="ECO:0000313" key="4">
    <source>
        <dbReference type="EMBL" id="MDO3722345.1"/>
    </source>
</evidence>